<dbReference type="Proteomes" id="UP000824249">
    <property type="component" value="Unassembled WGS sequence"/>
</dbReference>
<organism evidence="2 3">
    <name type="scientific">Candidatus Borkfalkia faecigallinarum</name>
    <dbReference type="NCBI Taxonomy" id="2838509"/>
    <lineage>
        <taxon>Bacteria</taxon>
        <taxon>Bacillati</taxon>
        <taxon>Bacillota</taxon>
        <taxon>Clostridia</taxon>
        <taxon>Christensenellales</taxon>
        <taxon>Christensenellaceae</taxon>
        <taxon>Candidatus Borkfalkia</taxon>
    </lineage>
</organism>
<evidence type="ECO:0008006" key="4">
    <source>
        <dbReference type="Google" id="ProtNLM"/>
    </source>
</evidence>
<keyword evidence="1" id="KW-0732">Signal</keyword>
<comment type="caution">
    <text evidence="2">The sequence shown here is derived from an EMBL/GenBank/DDBJ whole genome shotgun (WGS) entry which is preliminary data.</text>
</comment>
<sequence>MRSTKNKGRGVFRLAACALCASAFALLAGCVPAEPPDPGAALREEIVSAYIEETRADLRPESLAHYDDANVIFEAYYGLFDGHAVFSLHDGNFSYTAAIEEIVIDGVYICTNSDGEANPLVYLSAEADSEHRVLSLAVAYERGFFDKSDLRQIARCMRAWQDVNAPGEKYSLTAGEGADLLLEPLPAAARAGERILFRTDILMDADIVAYLNGERLPAYTPVQEDGDFVAWEFAFTMPAEDAVIDLKVEGGLLPA</sequence>
<name>A0A9D1VV86_9FIRM</name>
<dbReference type="PROSITE" id="PS51257">
    <property type="entry name" value="PROKAR_LIPOPROTEIN"/>
    <property type="match status" value="1"/>
</dbReference>
<gene>
    <name evidence="2" type="ORF">H9737_06365</name>
</gene>
<accession>A0A9D1VV86</accession>
<reference evidence="2" key="1">
    <citation type="journal article" date="2021" name="PeerJ">
        <title>Extensive microbial diversity within the chicken gut microbiome revealed by metagenomics and culture.</title>
        <authorList>
            <person name="Gilroy R."/>
            <person name="Ravi A."/>
            <person name="Getino M."/>
            <person name="Pursley I."/>
            <person name="Horton D.L."/>
            <person name="Alikhan N.F."/>
            <person name="Baker D."/>
            <person name="Gharbi K."/>
            <person name="Hall N."/>
            <person name="Watson M."/>
            <person name="Adriaenssens E.M."/>
            <person name="Foster-Nyarko E."/>
            <person name="Jarju S."/>
            <person name="Secka A."/>
            <person name="Antonio M."/>
            <person name="Oren A."/>
            <person name="Chaudhuri R.R."/>
            <person name="La Ragione R."/>
            <person name="Hildebrand F."/>
            <person name="Pallen M.J."/>
        </authorList>
    </citation>
    <scope>NUCLEOTIDE SEQUENCE</scope>
    <source>
        <strain evidence="2">26628</strain>
    </source>
</reference>
<protein>
    <recommendedName>
        <fullName evidence="4">DUF2092 domain-containing protein</fullName>
    </recommendedName>
</protein>
<evidence type="ECO:0000313" key="2">
    <source>
        <dbReference type="EMBL" id="HIX47292.1"/>
    </source>
</evidence>
<evidence type="ECO:0000256" key="1">
    <source>
        <dbReference type="SAM" id="SignalP"/>
    </source>
</evidence>
<evidence type="ECO:0000313" key="3">
    <source>
        <dbReference type="Proteomes" id="UP000824249"/>
    </source>
</evidence>
<feature type="signal peptide" evidence="1">
    <location>
        <begin position="1"/>
        <end position="33"/>
    </location>
</feature>
<reference evidence="2" key="2">
    <citation type="submission" date="2021-04" db="EMBL/GenBank/DDBJ databases">
        <authorList>
            <person name="Gilroy R."/>
        </authorList>
    </citation>
    <scope>NUCLEOTIDE SEQUENCE</scope>
    <source>
        <strain evidence="2">26628</strain>
    </source>
</reference>
<proteinExistence type="predicted"/>
<dbReference type="EMBL" id="DXFD01000093">
    <property type="protein sequence ID" value="HIX47292.1"/>
    <property type="molecule type" value="Genomic_DNA"/>
</dbReference>
<dbReference type="AlphaFoldDB" id="A0A9D1VV86"/>
<feature type="chain" id="PRO_5038941835" description="DUF2092 domain-containing protein" evidence="1">
    <location>
        <begin position="34"/>
        <end position="255"/>
    </location>
</feature>